<sequence>MQTLGTILYLKDGRAKVMIINRGPIVEKEGISFLYDYAGCVYPIGMNPEQVLYFNEENIDKVLFEGYRDEDEQRFEELYKKSVEDLGDSVMKGLPNLNLKS</sequence>
<dbReference type="AlphaFoldDB" id="A0A0U2X9S2"/>
<protein>
    <submittedName>
        <fullName evidence="1">Type II secretion protein</fullName>
    </submittedName>
</protein>
<organism evidence="1 2">
    <name type="scientific">Enterococcus rotai</name>
    <dbReference type="NCBI Taxonomy" id="118060"/>
    <lineage>
        <taxon>Bacteria</taxon>
        <taxon>Bacillati</taxon>
        <taxon>Bacillota</taxon>
        <taxon>Bacilli</taxon>
        <taxon>Lactobacillales</taxon>
        <taxon>Enterococcaceae</taxon>
        <taxon>Enterococcus</taxon>
    </lineage>
</organism>
<dbReference type="KEGG" id="erx:ATZ35_10710"/>
<accession>A0A0U2X9S2</accession>
<dbReference type="EMBL" id="CP013655">
    <property type="protein sequence ID" value="ALS37607.1"/>
    <property type="molecule type" value="Genomic_DNA"/>
</dbReference>
<keyword evidence="2" id="KW-1185">Reference proteome</keyword>
<dbReference type="RefSeq" id="WP_206834061.1">
    <property type="nucleotide sequence ID" value="NZ_CP013655.1"/>
</dbReference>
<name>A0A0U2X9S2_9ENTE</name>
<dbReference type="InterPro" id="IPR025233">
    <property type="entry name" value="DUF4176"/>
</dbReference>
<gene>
    <name evidence="1" type="ORF">ATZ35_10710</name>
</gene>
<proteinExistence type="predicted"/>
<reference evidence="2" key="1">
    <citation type="submission" date="2015-12" db="EMBL/GenBank/DDBJ databases">
        <authorList>
            <person name="Lauer A."/>
            <person name="Humrighouse B."/>
            <person name="Loparev V."/>
            <person name="Shewmaker P.L."/>
            <person name="Whitney A.M."/>
            <person name="McLaughlin R.W."/>
        </authorList>
    </citation>
    <scope>NUCLEOTIDE SEQUENCE [LARGE SCALE GENOMIC DNA]</scope>
    <source>
        <strain evidence="2">LMG 26678</strain>
    </source>
</reference>
<dbReference type="Proteomes" id="UP000067523">
    <property type="component" value="Chromosome"/>
</dbReference>
<evidence type="ECO:0000313" key="1">
    <source>
        <dbReference type="EMBL" id="ALS37607.1"/>
    </source>
</evidence>
<evidence type="ECO:0000313" key="2">
    <source>
        <dbReference type="Proteomes" id="UP000067523"/>
    </source>
</evidence>
<dbReference type="Pfam" id="PF13780">
    <property type="entry name" value="DUF4176"/>
    <property type="match status" value="1"/>
</dbReference>
<dbReference type="STRING" id="118060.ATZ35_10710"/>